<accession>A0ACC2MK34</accession>
<evidence type="ECO:0000313" key="1">
    <source>
        <dbReference type="EMBL" id="KAJ8646072.1"/>
    </source>
</evidence>
<protein>
    <submittedName>
        <fullName evidence="1">Uncharacterized protein</fullName>
    </submittedName>
</protein>
<gene>
    <name evidence="1" type="ORF">MRB53_007820</name>
</gene>
<evidence type="ECO:0000313" key="2">
    <source>
        <dbReference type="Proteomes" id="UP001234297"/>
    </source>
</evidence>
<dbReference type="EMBL" id="CM056810">
    <property type="protein sequence ID" value="KAJ8646072.1"/>
    <property type="molecule type" value="Genomic_DNA"/>
</dbReference>
<comment type="caution">
    <text evidence="1">The sequence shown here is derived from an EMBL/GenBank/DDBJ whole genome shotgun (WGS) entry which is preliminary data.</text>
</comment>
<organism evidence="1 2">
    <name type="scientific">Persea americana</name>
    <name type="common">Avocado</name>
    <dbReference type="NCBI Taxonomy" id="3435"/>
    <lineage>
        <taxon>Eukaryota</taxon>
        <taxon>Viridiplantae</taxon>
        <taxon>Streptophyta</taxon>
        <taxon>Embryophyta</taxon>
        <taxon>Tracheophyta</taxon>
        <taxon>Spermatophyta</taxon>
        <taxon>Magnoliopsida</taxon>
        <taxon>Magnoliidae</taxon>
        <taxon>Laurales</taxon>
        <taxon>Lauraceae</taxon>
        <taxon>Persea</taxon>
    </lineage>
</organism>
<reference evidence="1 2" key="1">
    <citation type="journal article" date="2022" name="Hortic Res">
        <title>A haplotype resolved chromosomal level avocado genome allows analysis of novel avocado genes.</title>
        <authorList>
            <person name="Nath O."/>
            <person name="Fletcher S.J."/>
            <person name="Hayward A."/>
            <person name="Shaw L.M."/>
            <person name="Masouleh A.K."/>
            <person name="Furtado A."/>
            <person name="Henry R.J."/>
            <person name="Mitter N."/>
        </authorList>
    </citation>
    <scope>NUCLEOTIDE SEQUENCE [LARGE SCALE GENOMIC DNA]</scope>
    <source>
        <strain evidence="2">cv. Hass</strain>
    </source>
</reference>
<sequence length="140" mass="15625">MSMSKSLKMLQYINYWMRVTIQDGRQLVGKFIAFDRHTNLMLGDCEEFRRLPPTKGSKTNEERKDHRTLGLVLLRGEEFVSMTVEGPPPPDDSRARPLDPLLSVPASNVPPAAVYPRLPSSRPSPALLAQYVALAVPLPA</sequence>
<dbReference type="Proteomes" id="UP001234297">
    <property type="component" value="Chromosome 2"/>
</dbReference>
<keyword evidence="2" id="KW-1185">Reference proteome</keyword>
<proteinExistence type="predicted"/>
<name>A0ACC2MK34_PERAE</name>